<evidence type="ECO:0000256" key="2">
    <source>
        <dbReference type="SAM" id="SignalP"/>
    </source>
</evidence>
<evidence type="ECO:0000256" key="1">
    <source>
        <dbReference type="SAM" id="Phobius"/>
    </source>
</evidence>
<dbReference type="EMBL" id="CAUYUJ010014438">
    <property type="protein sequence ID" value="CAK0841227.1"/>
    <property type="molecule type" value="Genomic_DNA"/>
</dbReference>
<evidence type="ECO:0000313" key="3">
    <source>
        <dbReference type="EMBL" id="CAK0841227.1"/>
    </source>
</evidence>
<comment type="caution">
    <text evidence="3">The sequence shown here is derived from an EMBL/GenBank/DDBJ whole genome shotgun (WGS) entry which is preliminary data.</text>
</comment>
<accession>A0ABN9T810</accession>
<feature type="signal peptide" evidence="2">
    <location>
        <begin position="1"/>
        <end position="22"/>
    </location>
</feature>
<keyword evidence="2" id="KW-0732">Signal</keyword>
<feature type="transmembrane region" description="Helical" evidence="1">
    <location>
        <begin position="399"/>
        <end position="424"/>
    </location>
</feature>
<organism evidence="3 4">
    <name type="scientific">Prorocentrum cordatum</name>
    <dbReference type="NCBI Taxonomy" id="2364126"/>
    <lineage>
        <taxon>Eukaryota</taxon>
        <taxon>Sar</taxon>
        <taxon>Alveolata</taxon>
        <taxon>Dinophyceae</taxon>
        <taxon>Prorocentrales</taxon>
        <taxon>Prorocentraceae</taxon>
        <taxon>Prorocentrum</taxon>
    </lineage>
</organism>
<proteinExistence type="predicted"/>
<name>A0ABN9T810_9DINO</name>
<keyword evidence="1" id="KW-1133">Transmembrane helix</keyword>
<keyword evidence="4" id="KW-1185">Reference proteome</keyword>
<keyword evidence="1" id="KW-0472">Membrane</keyword>
<sequence>MRVVTRFHLCRFFFACTLLSNAQPGCNSTLTHQCSCGGTEAVCTRIGTRTTGCMSCNTTYGCYDSTTHQCSCGGSETECSNSGRLWTDQCSACATTEGCYDSVTHQCSCGSTKTECISAHVWSDQCTSCAGGTGDFEELWGCYDHIVHKCDCSIDVDTCDDQGRTWTSGCNSCAQETTGEPIREGCYSLLTHECDCESTETGCEHAGDTWTQCTSCGEGTDQTSDATARTLGSALICTLVVFVLLPAPSSARAGCYDHIDTHTCDCSVDLEHCEQVRGHIWTDGCRTCDASLGVDHAECNREHSWGCFDHAEHACDCWISQVACNLNMSTDTWTHQCWSCCWHSVWGCFEPSSGCLCRIPEGACTRDFPAATWSFRCHECEGVDPEPDTDKQQMNIGHIVIACAVSLSLCCAASLCAYVVVYWARIAKVKSMSTDVPDTVYGNPVQPLDGTVVVGVPPQAPEANGSSGKVSNV</sequence>
<dbReference type="Proteomes" id="UP001189429">
    <property type="component" value="Unassembled WGS sequence"/>
</dbReference>
<evidence type="ECO:0008006" key="5">
    <source>
        <dbReference type="Google" id="ProtNLM"/>
    </source>
</evidence>
<keyword evidence="1" id="KW-0812">Transmembrane</keyword>
<protein>
    <recommendedName>
        <fullName evidence="5">TNFR-Cys domain-containing protein</fullName>
    </recommendedName>
</protein>
<gene>
    <name evidence="3" type="ORF">PCOR1329_LOCUS36493</name>
</gene>
<reference evidence="3" key="1">
    <citation type="submission" date="2023-10" db="EMBL/GenBank/DDBJ databases">
        <authorList>
            <person name="Chen Y."/>
            <person name="Shah S."/>
            <person name="Dougan E. K."/>
            <person name="Thang M."/>
            <person name="Chan C."/>
        </authorList>
    </citation>
    <scope>NUCLEOTIDE SEQUENCE [LARGE SCALE GENOMIC DNA]</scope>
</reference>
<feature type="chain" id="PRO_5046964887" description="TNFR-Cys domain-containing protein" evidence="2">
    <location>
        <begin position="23"/>
        <end position="473"/>
    </location>
</feature>
<evidence type="ECO:0000313" key="4">
    <source>
        <dbReference type="Proteomes" id="UP001189429"/>
    </source>
</evidence>